<protein>
    <recommendedName>
        <fullName evidence="4">PrgI family protein</fullName>
    </recommendedName>
</protein>
<dbReference type="InterPro" id="IPR049978">
    <property type="entry name" value="SCO6880-like"/>
</dbReference>
<sequence length="496" mass="54846">MARTFRFPRPRPRGLLGRRFEGDEQLVLGGGAAASLLVLGVIPNVPLKVAMFVSILAASAGAVLFPYRGRTYLRWWEIRRSYRKLLGNGALLYRSKAPLAGRTMAGKPVAIDAPAGVPQLMEWFRARTAYGDVAVLLQPTEGLFTAVIEVEGQKNFGGLDEADQDALIGAWETLLRQTADAGGRISRLQWLARIVPVDPNAHARDAQARRDRTAPGWLHDSYEQLLQRVAISAEDRRLFLVIGIRYSQDLVAEALKYNSLFEGYGTVLGKEIESFIRTLGTAQLRWVRSLDEAALASFLHHCYAPDHWLSDMRGMDRATCWPAEMDAREEKVMISRGWETSQPWMHATAWIKQFPILPVGLNFLAPVLLYVPDVICTVAVTMDLVPTDRAMQDAIADATNELGQADTKPGKITDPRERREQRAATSTMEEIASGAAGIRLTGWVTVSAQDRDALEQDKGTIRAAATKSQLALEWCDLEQHRAFANTLPLACGLLGS</sequence>
<gene>
    <name evidence="2" type="ORF">HUT05_44830</name>
</gene>
<reference evidence="2 3" key="1">
    <citation type="submission" date="2020-06" db="EMBL/GenBank/DDBJ databases">
        <title>Genome mining for natural products.</title>
        <authorList>
            <person name="Zhang B."/>
            <person name="Shi J."/>
            <person name="Ge H."/>
        </authorList>
    </citation>
    <scope>NUCLEOTIDE SEQUENCE [LARGE SCALE GENOMIC DNA]</scope>
    <source>
        <strain evidence="2 3">NA02069</strain>
    </source>
</reference>
<feature type="compositionally biased region" description="Basic and acidic residues" evidence="1">
    <location>
        <begin position="408"/>
        <end position="422"/>
    </location>
</feature>
<proteinExistence type="predicted"/>
<dbReference type="AlphaFoldDB" id="A0A7H8TK10"/>
<name>A0A7H8TK10_STRCX</name>
<dbReference type="RefSeq" id="WP_176578477.1">
    <property type="nucleotide sequence ID" value="NZ_CBDRGH010000022.1"/>
</dbReference>
<dbReference type="Proteomes" id="UP000509418">
    <property type="component" value="Chromosome"/>
</dbReference>
<evidence type="ECO:0000313" key="3">
    <source>
        <dbReference type="Proteomes" id="UP000509418"/>
    </source>
</evidence>
<dbReference type="EMBL" id="CP056041">
    <property type="protein sequence ID" value="QKZ23863.1"/>
    <property type="molecule type" value="Genomic_DNA"/>
</dbReference>
<evidence type="ECO:0008006" key="4">
    <source>
        <dbReference type="Google" id="ProtNLM"/>
    </source>
</evidence>
<keyword evidence="3" id="KW-1185">Reference proteome</keyword>
<evidence type="ECO:0000313" key="2">
    <source>
        <dbReference type="EMBL" id="QKZ23863.1"/>
    </source>
</evidence>
<evidence type="ECO:0000256" key="1">
    <source>
        <dbReference type="SAM" id="MobiDB-lite"/>
    </source>
</evidence>
<organism evidence="2 3">
    <name type="scientific">Streptomyces chartreusis</name>
    <dbReference type="NCBI Taxonomy" id="1969"/>
    <lineage>
        <taxon>Bacteria</taxon>
        <taxon>Bacillati</taxon>
        <taxon>Actinomycetota</taxon>
        <taxon>Actinomycetes</taxon>
        <taxon>Kitasatosporales</taxon>
        <taxon>Streptomycetaceae</taxon>
        <taxon>Streptomyces</taxon>
    </lineage>
</organism>
<feature type="region of interest" description="Disordered" evidence="1">
    <location>
        <begin position="403"/>
        <end position="427"/>
    </location>
</feature>
<dbReference type="NCBIfam" id="NF042935">
    <property type="entry name" value="SCO6880_fam"/>
    <property type="match status" value="1"/>
</dbReference>
<accession>A0A7H8TK10</accession>